<feature type="domain" description="Aminotransferase class I/classII large" evidence="6">
    <location>
        <begin position="60"/>
        <end position="390"/>
    </location>
</feature>
<dbReference type="NCBIfam" id="TIGR04350">
    <property type="entry name" value="C_S_lyase_PatB"/>
    <property type="match status" value="1"/>
</dbReference>
<dbReference type="EMBL" id="CACRUN010000012">
    <property type="protein sequence ID" value="VYT99041.1"/>
    <property type="molecule type" value="Genomic_DNA"/>
</dbReference>
<evidence type="ECO:0000259" key="6">
    <source>
        <dbReference type="Pfam" id="PF00155"/>
    </source>
</evidence>
<keyword evidence="3" id="KW-0663">Pyridoxal phosphate</keyword>
<keyword evidence="4 7" id="KW-0456">Lyase</keyword>
<dbReference type="SUPFAM" id="SSF53383">
    <property type="entry name" value="PLP-dependent transferases"/>
    <property type="match status" value="1"/>
</dbReference>
<dbReference type="InterPro" id="IPR027619">
    <property type="entry name" value="C-S_lyase_PatB-like"/>
</dbReference>
<dbReference type="InterPro" id="IPR015421">
    <property type="entry name" value="PyrdxlP-dep_Trfase_major"/>
</dbReference>
<comment type="similarity">
    <text evidence="5">Belongs to the class-II pyridoxal-phosphate-dependent aminotransferase family. MalY/PatB cystathionine beta-lyase subfamily.</text>
</comment>
<evidence type="ECO:0000313" key="7">
    <source>
        <dbReference type="EMBL" id="VYT99041.1"/>
    </source>
</evidence>
<dbReference type="InterPro" id="IPR051798">
    <property type="entry name" value="Class-II_PLP-Dep_Aminotrans"/>
</dbReference>
<evidence type="ECO:0000256" key="3">
    <source>
        <dbReference type="ARBA" id="ARBA00022898"/>
    </source>
</evidence>
<comment type="cofactor">
    <cofactor evidence="1">
        <name>pyridoxal 5'-phosphate</name>
        <dbReference type="ChEBI" id="CHEBI:597326"/>
    </cofactor>
</comment>
<dbReference type="PANTHER" id="PTHR43525:SF1">
    <property type="entry name" value="PROTEIN MALY"/>
    <property type="match status" value="1"/>
</dbReference>
<proteinExistence type="inferred from homology"/>
<dbReference type="AlphaFoldDB" id="A0A6N3B5B3"/>
<dbReference type="RefSeq" id="WP_038124216.1">
    <property type="nucleotide sequence ID" value="NZ_CACRUN010000012.1"/>
</dbReference>
<evidence type="ECO:0000256" key="1">
    <source>
        <dbReference type="ARBA" id="ARBA00001933"/>
    </source>
</evidence>
<evidence type="ECO:0000256" key="4">
    <source>
        <dbReference type="ARBA" id="ARBA00023239"/>
    </source>
</evidence>
<dbReference type="Pfam" id="PF00155">
    <property type="entry name" value="Aminotran_1_2"/>
    <property type="match status" value="1"/>
</dbReference>
<name>A0A6N3B5B3_9FIRM</name>
<dbReference type="InterPro" id="IPR004839">
    <property type="entry name" value="Aminotransferase_I/II_large"/>
</dbReference>
<accession>A0A6N3B5B3</accession>
<dbReference type="Gene3D" id="3.40.640.10">
    <property type="entry name" value="Type I PLP-dependent aspartate aminotransferase-like (Major domain)"/>
    <property type="match status" value="1"/>
</dbReference>
<dbReference type="InterPro" id="IPR015424">
    <property type="entry name" value="PyrdxlP-dep_Trfase"/>
</dbReference>
<dbReference type="EC" id="4.4.1.13" evidence="2"/>
<organism evidence="7">
    <name type="scientific">Veillonella atypica</name>
    <dbReference type="NCBI Taxonomy" id="39777"/>
    <lineage>
        <taxon>Bacteria</taxon>
        <taxon>Bacillati</taxon>
        <taxon>Bacillota</taxon>
        <taxon>Negativicutes</taxon>
        <taxon>Veillonellales</taxon>
        <taxon>Veillonellaceae</taxon>
        <taxon>Veillonella</taxon>
    </lineage>
</organism>
<sequence length="397" mass="45152">MNTTEFTETYYIDRRGSHSRKWDGEYLKFSRTDLLPLWVADMDFITPPCIQEAICNYVTNNPLGYTMTNPNYIEAVIHWHKRRHNCTIEQDWITSAPNVITGIMWCIGAFTKPNDAITVLTPVYGAFDARANDANRHIVAVPLHRTTTNGYTVDYDAFESAISQNDVKVFIHCNPHNPVGHVWTEEEMDRLFSICQRHNVLIISDEIHQDLITGSTPFTPALSVSNGHYADHMITMSSVSKSFNMASLHQAEVMIPNETLRTQYNAYKAQVYHTDADVIAETAITAAYTHPEAEAWLDDVCAVIRENYEYLCDELLSALPKLRISPMDGTYLAWIDFGAYVKPEDMHDLFEHQCRIAPSFGEWFGGKNYATFVRVNLATSLANIKTATHSIIDHIRS</sequence>
<dbReference type="Gene3D" id="3.90.1150.10">
    <property type="entry name" value="Aspartate Aminotransferase, domain 1"/>
    <property type="match status" value="1"/>
</dbReference>
<dbReference type="GO" id="GO:0030170">
    <property type="term" value="F:pyridoxal phosphate binding"/>
    <property type="evidence" value="ECO:0007669"/>
    <property type="project" value="InterPro"/>
</dbReference>
<evidence type="ECO:0000256" key="2">
    <source>
        <dbReference type="ARBA" id="ARBA00012224"/>
    </source>
</evidence>
<gene>
    <name evidence="7" type="primary">patB_1</name>
    <name evidence="7" type="ORF">VALFYP47_00193</name>
</gene>
<evidence type="ECO:0000256" key="5">
    <source>
        <dbReference type="ARBA" id="ARBA00037974"/>
    </source>
</evidence>
<dbReference type="InterPro" id="IPR015422">
    <property type="entry name" value="PyrdxlP-dep_Trfase_small"/>
</dbReference>
<protein>
    <recommendedName>
        <fullName evidence="2">cysteine-S-conjugate beta-lyase</fullName>
        <ecNumber evidence="2">4.4.1.13</ecNumber>
    </recommendedName>
</protein>
<dbReference type="CDD" id="cd00609">
    <property type="entry name" value="AAT_like"/>
    <property type="match status" value="1"/>
</dbReference>
<reference evidence="7" key="1">
    <citation type="submission" date="2019-11" db="EMBL/GenBank/DDBJ databases">
        <authorList>
            <person name="Feng L."/>
        </authorList>
    </citation>
    <scope>NUCLEOTIDE SEQUENCE</scope>
    <source>
        <strain evidence="7">VatypicaLFYP47</strain>
    </source>
</reference>
<dbReference type="GO" id="GO:0047804">
    <property type="term" value="F:cysteine-S-conjugate beta-lyase activity"/>
    <property type="evidence" value="ECO:0007669"/>
    <property type="project" value="UniProtKB-EC"/>
</dbReference>
<dbReference type="PANTHER" id="PTHR43525">
    <property type="entry name" value="PROTEIN MALY"/>
    <property type="match status" value="1"/>
</dbReference>